<feature type="transmembrane region" description="Helical" evidence="7">
    <location>
        <begin position="146"/>
        <end position="163"/>
    </location>
</feature>
<reference evidence="8 9" key="1">
    <citation type="submission" date="2018-04" db="EMBL/GenBank/DDBJ databases">
        <authorList>
            <person name="Vogel A."/>
        </authorList>
    </citation>
    <scope>NUCLEOTIDE SEQUENCE [LARGE SCALE GENOMIC DNA]</scope>
</reference>
<dbReference type="PANTHER" id="PTHR19317:SF2">
    <property type="entry name" value="PRA1 FAMILY PROTEIN F2"/>
    <property type="match status" value="1"/>
</dbReference>
<evidence type="ECO:0000256" key="1">
    <source>
        <dbReference type="ARBA" id="ARBA00002501"/>
    </source>
</evidence>
<keyword evidence="7" id="KW-0813">Transport</keyword>
<dbReference type="PANTHER" id="PTHR19317">
    <property type="entry name" value="PRENYLATED RAB ACCEPTOR 1-RELATED"/>
    <property type="match status" value="1"/>
</dbReference>
<evidence type="ECO:0000256" key="2">
    <source>
        <dbReference type="ARBA" id="ARBA00004141"/>
    </source>
</evidence>
<gene>
    <name evidence="8" type="ORF">CCAM_LOCUS7231</name>
</gene>
<evidence type="ECO:0000256" key="3">
    <source>
        <dbReference type="ARBA" id="ARBA00006483"/>
    </source>
</evidence>
<protein>
    <recommendedName>
        <fullName evidence="7">PRA1 family protein</fullName>
    </recommendedName>
</protein>
<evidence type="ECO:0000256" key="6">
    <source>
        <dbReference type="ARBA" id="ARBA00023136"/>
    </source>
</evidence>
<dbReference type="AlphaFoldDB" id="A0A484KLX8"/>
<organism evidence="8 9">
    <name type="scientific">Cuscuta campestris</name>
    <dbReference type="NCBI Taxonomy" id="132261"/>
    <lineage>
        <taxon>Eukaryota</taxon>
        <taxon>Viridiplantae</taxon>
        <taxon>Streptophyta</taxon>
        <taxon>Embryophyta</taxon>
        <taxon>Tracheophyta</taxon>
        <taxon>Spermatophyta</taxon>
        <taxon>Magnoliopsida</taxon>
        <taxon>eudicotyledons</taxon>
        <taxon>Gunneridae</taxon>
        <taxon>Pentapetalae</taxon>
        <taxon>asterids</taxon>
        <taxon>lamiids</taxon>
        <taxon>Solanales</taxon>
        <taxon>Convolvulaceae</taxon>
        <taxon>Cuscuteae</taxon>
        <taxon>Cuscuta</taxon>
        <taxon>Cuscuta subgen. Grammica</taxon>
        <taxon>Cuscuta sect. Cleistogrammica</taxon>
    </lineage>
</organism>
<comment type="subcellular location">
    <subcellularLocation>
        <location evidence="2 7">Membrane</location>
        <topology evidence="2 7">Multi-pass membrane protein</topology>
    </subcellularLocation>
</comment>
<evidence type="ECO:0000256" key="4">
    <source>
        <dbReference type="ARBA" id="ARBA00022692"/>
    </source>
</evidence>
<dbReference type="InterPro" id="IPR004895">
    <property type="entry name" value="Prenylated_rab_accept_PRA1"/>
</dbReference>
<name>A0A484KLX8_9ASTE</name>
<dbReference type="GO" id="GO:0005783">
    <property type="term" value="C:endoplasmic reticulum"/>
    <property type="evidence" value="ECO:0007669"/>
    <property type="project" value="TreeGrafter"/>
</dbReference>
<feature type="transmembrane region" description="Helical" evidence="7">
    <location>
        <begin position="120"/>
        <end position="140"/>
    </location>
</feature>
<accession>A0A484KLX8</accession>
<dbReference type="EMBL" id="OOIL02000462">
    <property type="protein sequence ID" value="VFQ65455.1"/>
    <property type="molecule type" value="Genomic_DNA"/>
</dbReference>
<sequence length="189" mass="20645">MTTYGTIPTSSPGGGATASMEYISRAKATIKEGLGTRRPWREMFNFHSFGLPSSFPDAVSRIQINIAYFRMNYALAVLPILFLSLLWHPISLLVFVALMAVWLFLYFLRDFQLVIFGRQISDGVVLIVLSVLTIVLLLFTGATWNIITSLLIGALLVVAHGALRTTDDLALDEESSGLIASHAPAVPSS</sequence>
<keyword evidence="4 7" id="KW-0812">Transmembrane</keyword>
<keyword evidence="9" id="KW-1185">Reference proteome</keyword>
<dbReference type="GO" id="GO:0016192">
    <property type="term" value="P:vesicle-mediated transport"/>
    <property type="evidence" value="ECO:0007669"/>
    <property type="project" value="UniProtKB-ARBA"/>
</dbReference>
<keyword evidence="6 7" id="KW-0472">Membrane</keyword>
<evidence type="ECO:0000256" key="7">
    <source>
        <dbReference type="RuleBase" id="RU363107"/>
    </source>
</evidence>
<evidence type="ECO:0000313" key="9">
    <source>
        <dbReference type="Proteomes" id="UP000595140"/>
    </source>
</evidence>
<dbReference type="OrthoDB" id="63113at2759"/>
<comment type="function">
    <text evidence="1 7">May be involved in both secretory and endocytic intracellular trafficking in the endosomal/prevacuolar compartments.</text>
</comment>
<keyword evidence="5 7" id="KW-1133">Transmembrane helix</keyword>
<comment type="similarity">
    <text evidence="3 7">Belongs to the PRA1 family.</text>
</comment>
<evidence type="ECO:0000313" key="8">
    <source>
        <dbReference type="EMBL" id="VFQ65455.1"/>
    </source>
</evidence>
<feature type="transmembrane region" description="Helical" evidence="7">
    <location>
        <begin position="90"/>
        <end position="108"/>
    </location>
</feature>
<dbReference type="GO" id="GO:0016020">
    <property type="term" value="C:membrane"/>
    <property type="evidence" value="ECO:0007669"/>
    <property type="project" value="UniProtKB-SubCell"/>
</dbReference>
<proteinExistence type="inferred from homology"/>
<dbReference type="GO" id="GO:0005794">
    <property type="term" value="C:Golgi apparatus"/>
    <property type="evidence" value="ECO:0007669"/>
    <property type="project" value="TreeGrafter"/>
</dbReference>
<evidence type="ECO:0000256" key="5">
    <source>
        <dbReference type="ARBA" id="ARBA00022989"/>
    </source>
</evidence>
<dbReference type="Pfam" id="PF03208">
    <property type="entry name" value="PRA1"/>
    <property type="match status" value="1"/>
</dbReference>
<dbReference type="Proteomes" id="UP000595140">
    <property type="component" value="Unassembled WGS sequence"/>
</dbReference>